<keyword evidence="10" id="KW-1003">Cell membrane</keyword>
<accession>A0A9J7AZW5</accession>
<name>A0A9J7AZW5_9PROT</name>
<dbReference type="Pfam" id="PF04442">
    <property type="entry name" value="CtaG_Cox11"/>
    <property type="match status" value="1"/>
</dbReference>
<evidence type="ECO:0000256" key="12">
    <source>
        <dbReference type="SAM" id="Phobius"/>
    </source>
</evidence>
<keyword evidence="10" id="KW-0997">Cell inner membrane</keyword>
<evidence type="ECO:0000256" key="2">
    <source>
        <dbReference type="ARBA" id="ARBA00004382"/>
    </source>
</evidence>
<dbReference type="EMBL" id="CP102480">
    <property type="protein sequence ID" value="UUX51961.1"/>
    <property type="molecule type" value="Genomic_DNA"/>
</dbReference>
<keyword evidence="6 10" id="KW-0735">Signal-anchor</keyword>
<organism evidence="13 14">
    <name type="scientific">Nisaea acidiphila</name>
    <dbReference type="NCBI Taxonomy" id="1862145"/>
    <lineage>
        <taxon>Bacteria</taxon>
        <taxon>Pseudomonadati</taxon>
        <taxon>Pseudomonadota</taxon>
        <taxon>Alphaproteobacteria</taxon>
        <taxon>Rhodospirillales</taxon>
        <taxon>Thalassobaculaceae</taxon>
        <taxon>Nisaea</taxon>
    </lineage>
</organism>
<dbReference type="GO" id="GO:0005886">
    <property type="term" value="C:plasma membrane"/>
    <property type="evidence" value="ECO:0007669"/>
    <property type="project" value="UniProtKB-SubCell"/>
</dbReference>
<dbReference type="PIRSF" id="PIRSF005413">
    <property type="entry name" value="COX11"/>
    <property type="match status" value="1"/>
</dbReference>
<keyword evidence="5 10" id="KW-0812">Transmembrane</keyword>
<evidence type="ECO:0000313" key="14">
    <source>
        <dbReference type="Proteomes" id="UP001060336"/>
    </source>
</evidence>
<evidence type="ECO:0000313" key="13">
    <source>
        <dbReference type="EMBL" id="UUX51961.1"/>
    </source>
</evidence>
<evidence type="ECO:0000256" key="8">
    <source>
        <dbReference type="ARBA" id="ARBA00023008"/>
    </source>
</evidence>
<dbReference type="InterPro" id="IPR023471">
    <property type="entry name" value="CtaG/Cox11_dom_sf"/>
</dbReference>
<dbReference type="GO" id="GO:0005507">
    <property type="term" value="F:copper ion binding"/>
    <property type="evidence" value="ECO:0007669"/>
    <property type="project" value="InterPro"/>
</dbReference>
<evidence type="ECO:0000256" key="10">
    <source>
        <dbReference type="HAMAP-Rule" id="MF_00155"/>
    </source>
</evidence>
<comment type="function">
    <text evidence="1 10">Exerts its effect at some terminal stage of cytochrome c oxidase synthesis, probably by being involved in the insertion of the copper B into subunit I.</text>
</comment>
<dbReference type="PANTHER" id="PTHR21320">
    <property type="entry name" value="CYTOCHROME C OXIDASE ASSEMBLY PROTEIN COX11-RELATED"/>
    <property type="match status" value="1"/>
</dbReference>
<keyword evidence="7 10" id="KW-1133">Transmembrane helix</keyword>
<evidence type="ECO:0000256" key="3">
    <source>
        <dbReference type="ARBA" id="ARBA00009620"/>
    </source>
</evidence>
<keyword evidence="14" id="KW-1185">Reference proteome</keyword>
<comment type="subcellular location">
    <subcellularLocation>
        <location evidence="2 10">Cell inner membrane</location>
        <topology evidence="2 10">Single-pass type II membrane protein</topology>
        <orientation evidence="2 10">Periplasmic side</orientation>
    </subcellularLocation>
</comment>
<keyword evidence="9 10" id="KW-0472">Membrane</keyword>
<evidence type="ECO:0000256" key="1">
    <source>
        <dbReference type="ARBA" id="ARBA00004007"/>
    </source>
</evidence>
<protein>
    <recommendedName>
        <fullName evidence="4 10">Cytochrome c oxidase assembly protein CtaG</fullName>
    </recommendedName>
</protein>
<dbReference type="SUPFAM" id="SSF110111">
    <property type="entry name" value="Ctag/Cox11"/>
    <property type="match status" value="1"/>
</dbReference>
<evidence type="ECO:0000256" key="11">
    <source>
        <dbReference type="SAM" id="MobiDB-lite"/>
    </source>
</evidence>
<dbReference type="NCBIfam" id="NF003465">
    <property type="entry name" value="PRK05089.1"/>
    <property type="match status" value="1"/>
</dbReference>
<feature type="topological domain" description="Periplasmic" evidence="10">
    <location>
        <begin position="33"/>
        <end position="208"/>
    </location>
</feature>
<feature type="topological domain" description="Cytoplasmic" evidence="10">
    <location>
        <begin position="1"/>
        <end position="9"/>
    </location>
</feature>
<dbReference type="RefSeq" id="WP_257771744.1">
    <property type="nucleotide sequence ID" value="NZ_CP102480.1"/>
</dbReference>
<gene>
    <name evidence="10" type="primary">ctaG</name>
    <name evidence="13" type="ORF">NUH88_09695</name>
</gene>
<sequence length="208" mass="22375">MAGQAERKRSNARVGLILAGVVVGMVGVSFASVPLYDLFCRVTGFGGTTQVADGAAAEVLDRRVTVRFDASVQPDLAWTFRPVQKTVDIKVGETKLAFYEAVNNSSEPIVGTATFNVTPEKAGLYFDKIDCFCFTEQVLQPGERVDMPVSFYVDPEMDKDIKMDGVTTITLSYTFYKAQDQSGAKTARTQASLKETGAGTGDAADVKG</sequence>
<proteinExistence type="inferred from homology"/>
<dbReference type="GO" id="GO:0008535">
    <property type="term" value="P:respiratory chain complex IV assembly"/>
    <property type="evidence" value="ECO:0007669"/>
    <property type="project" value="UniProtKB-UniRule"/>
</dbReference>
<evidence type="ECO:0000256" key="4">
    <source>
        <dbReference type="ARBA" id="ARBA00015384"/>
    </source>
</evidence>
<dbReference type="FunFam" id="2.60.370.10:FF:000001">
    <property type="entry name" value="COX11 cytochrome c oxidase assembly homolog"/>
    <property type="match status" value="1"/>
</dbReference>
<evidence type="ECO:0000256" key="5">
    <source>
        <dbReference type="ARBA" id="ARBA00022692"/>
    </source>
</evidence>
<dbReference type="InterPro" id="IPR007533">
    <property type="entry name" value="Cyt_c_oxidase_assmbl_CtaG"/>
</dbReference>
<evidence type="ECO:0000256" key="7">
    <source>
        <dbReference type="ARBA" id="ARBA00022989"/>
    </source>
</evidence>
<dbReference type="HAMAP" id="MF_00155">
    <property type="entry name" value="CtaG"/>
    <property type="match status" value="1"/>
</dbReference>
<evidence type="ECO:0000256" key="9">
    <source>
        <dbReference type="ARBA" id="ARBA00023136"/>
    </source>
</evidence>
<comment type="similarity">
    <text evidence="3 10">Belongs to the COX11/CtaG family.</text>
</comment>
<keyword evidence="8 10" id="KW-0186">Copper</keyword>
<dbReference type="KEGG" id="naci:NUH88_09695"/>
<dbReference type="Proteomes" id="UP001060336">
    <property type="component" value="Chromosome"/>
</dbReference>
<evidence type="ECO:0000256" key="6">
    <source>
        <dbReference type="ARBA" id="ARBA00022968"/>
    </source>
</evidence>
<dbReference type="AlphaFoldDB" id="A0A9J7AZW5"/>
<dbReference type="PANTHER" id="PTHR21320:SF3">
    <property type="entry name" value="CYTOCHROME C OXIDASE ASSEMBLY PROTEIN COX11, MITOCHONDRIAL-RELATED"/>
    <property type="match status" value="1"/>
</dbReference>
<feature type="region of interest" description="Disordered" evidence="11">
    <location>
        <begin position="183"/>
        <end position="208"/>
    </location>
</feature>
<reference evidence="13" key="1">
    <citation type="submission" date="2022-08" db="EMBL/GenBank/DDBJ databases">
        <title>Nisaea acidiphila sp. nov., isolated from a marine algal debris and emended description of the genus Nisaea Urios et al. 2008.</title>
        <authorList>
            <person name="Kwon K."/>
        </authorList>
    </citation>
    <scope>NUCLEOTIDE SEQUENCE</scope>
    <source>
        <strain evidence="13">MEBiC11861</strain>
    </source>
</reference>
<dbReference type="Gene3D" id="2.60.370.10">
    <property type="entry name" value="Ctag/Cox11"/>
    <property type="match status" value="1"/>
</dbReference>
<feature type="transmembrane region" description="Helical" evidence="12">
    <location>
        <begin position="12"/>
        <end position="36"/>
    </location>
</feature>
<feature type="compositionally biased region" description="Polar residues" evidence="11">
    <location>
        <begin position="183"/>
        <end position="193"/>
    </location>
</feature>